<dbReference type="Proteomes" id="UP001335183">
    <property type="component" value="Chromosome"/>
</dbReference>
<feature type="transmembrane region" description="Helical" evidence="7">
    <location>
        <begin position="6"/>
        <end position="25"/>
    </location>
</feature>
<evidence type="ECO:0000313" key="10">
    <source>
        <dbReference type="Proteomes" id="UP001335183"/>
    </source>
</evidence>
<keyword evidence="6" id="KW-0813">Transport</keyword>
<evidence type="ECO:0000256" key="4">
    <source>
        <dbReference type="ARBA" id="ARBA00022989"/>
    </source>
</evidence>
<reference evidence="9 10" key="1">
    <citation type="submission" date="2024-02" db="EMBL/GenBank/DDBJ databases">
        <title>The whole genome sequence of five bacterial samples isolated from Abu Dhabi Sabkha-shore region.</title>
        <authorList>
            <person name="Sudalaimuthuasari N."/>
            <person name="Sarfraz B."/>
            <person name="Tuyisabe J.D."/>
            <person name="Mugisha Ntwali L.D.M."/>
            <person name="Ali A.I.A.A."/>
            <person name="Almansoori S.Z.A."/>
            <person name="Alajami H.S.A."/>
            <person name="Almeqbaali A.A.S."/>
            <person name="Kundu B."/>
            <person name="Saeed E.E."/>
            <person name="Sukumarinath V."/>
            <person name="Mishra A.K."/>
            <person name="Hazzouri K.M."/>
            <person name="Almaskari R."/>
            <person name="Sharma A.K."/>
            <person name="Amiri K.M.A."/>
        </authorList>
    </citation>
    <scope>NUCLEOTIDE SEQUENCE [LARGE SCALE GENOMIC DNA]</scope>
    <source>
        <strain evidence="10">kcgeb_sd</strain>
    </source>
</reference>
<comment type="similarity">
    <text evidence="6">Belongs to the exbB/tolQ family.</text>
</comment>
<proteinExistence type="inferred from homology"/>
<name>A0ABZ2D9G1_9SPHN</name>
<evidence type="ECO:0000256" key="3">
    <source>
        <dbReference type="ARBA" id="ARBA00022692"/>
    </source>
</evidence>
<keyword evidence="5 7" id="KW-0472">Membrane</keyword>
<evidence type="ECO:0000256" key="7">
    <source>
        <dbReference type="SAM" id="Phobius"/>
    </source>
</evidence>
<dbReference type="EMBL" id="CP144918">
    <property type="protein sequence ID" value="WWA48441.1"/>
    <property type="molecule type" value="Genomic_DNA"/>
</dbReference>
<keyword evidence="6" id="KW-0653">Protein transport</keyword>
<gene>
    <name evidence="9" type="ORF">V5F89_05965</name>
</gene>
<keyword evidence="2" id="KW-1003">Cell membrane</keyword>
<sequence length="221" mass="23364">MNVLQLLDPVSLAIVFGGTLAATLLRCGWRDTRTALIALAQLPNRPFDSARVRAELAAQVREIEEDGILRAEPHSFGDGEFDDLSDALIRHRSIKALHDEHARHSSRRRTAAETATRVLGEAAELAPVLGLVGTLVALGGFSAAAGGDYARSIGTAVVTTLYGLVLANFVFGPLAGAIARRARAEESEREALIAWLAATVERAIPSAPPPRDADTDAKAAA</sequence>
<feature type="transmembrane region" description="Helical" evidence="7">
    <location>
        <begin position="125"/>
        <end position="147"/>
    </location>
</feature>
<keyword evidence="3 7" id="KW-0812">Transmembrane</keyword>
<protein>
    <submittedName>
        <fullName evidence="9">MotA/TolQ/ExbB proton channel family protein</fullName>
    </submittedName>
</protein>
<evidence type="ECO:0000256" key="6">
    <source>
        <dbReference type="RuleBase" id="RU004057"/>
    </source>
</evidence>
<dbReference type="RefSeq" id="WP_338447324.1">
    <property type="nucleotide sequence ID" value="NZ_CP144918.1"/>
</dbReference>
<comment type="subcellular location">
    <subcellularLocation>
        <location evidence="1">Cell membrane</location>
        <topology evidence="1">Multi-pass membrane protein</topology>
    </subcellularLocation>
    <subcellularLocation>
        <location evidence="6">Membrane</location>
        <topology evidence="6">Multi-pass membrane protein</topology>
    </subcellularLocation>
</comment>
<dbReference type="Pfam" id="PF01618">
    <property type="entry name" value="MotA_ExbB"/>
    <property type="match status" value="1"/>
</dbReference>
<dbReference type="InterPro" id="IPR002898">
    <property type="entry name" value="MotA_ExbB_proton_chnl"/>
</dbReference>
<keyword evidence="10" id="KW-1185">Reference proteome</keyword>
<evidence type="ECO:0000256" key="5">
    <source>
        <dbReference type="ARBA" id="ARBA00023136"/>
    </source>
</evidence>
<feature type="transmembrane region" description="Helical" evidence="7">
    <location>
        <begin position="153"/>
        <end position="179"/>
    </location>
</feature>
<keyword evidence="4 7" id="KW-1133">Transmembrane helix</keyword>
<dbReference type="InterPro" id="IPR047055">
    <property type="entry name" value="MotA-like"/>
</dbReference>
<dbReference type="PANTHER" id="PTHR30433">
    <property type="entry name" value="CHEMOTAXIS PROTEIN MOTA"/>
    <property type="match status" value="1"/>
</dbReference>
<accession>A0ABZ2D9G1</accession>
<evidence type="ECO:0000256" key="2">
    <source>
        <dbReference type="ARBA" id="ARBA00022475"/>
    </source>
</evidence>
<evidence type="ECO:0000259" key="8">
    <source>
        <dbReference type="Pfam" id="PF01618"/>
    </source>
</evidence>
<organism evidence="9 10">
    <name type="scientific">Pelagerythrobacter marensis</name>
    <dbReference type="NCBI Taxonomy" id="543877"/>
    <lineage>
        <taxon>Bacteria</taxon>
        <taxon>Pseudomonadati</taxon>
        <taxon>Pseudomonadota</taxon>
        <taxon>Alphaproteobacteria</taxon>
        <taxon>Sphingomonadales</taxon>
        <taxon>Erythrobacteraceae</taxon>
        <taxon>Pelagerythrobacter</taxon>
    </lineage>
</organism>
<feature type="domain" description="MotA/TolQ/ExbB proton channel" evidence="8">
    <location>
        <begin position="97"/>
        <end position="190"/>
    </location>
</feature>
<evidence type="ECO:0000256" key="1">
    <source>
        <dbReference type="ARBA" id="ARBA00004651"/>
    </source>
</evidence>
<evidence type="ECO:0000313" key="9">
    <source>
        <dbReference type="EMBL" id="WWA48441.1"/>
    </source>
</evidence>